<proteinExistence type="predicted"/>
<accession>A0A645BF81</accession>
<name>A0A645BF81_9ZZZZ</name>
<comment type="caution">
    <text evidence="1">The sequence shown here is derived from an EMBL/GenBank/DDBJ whole genome shotgun (WGS) entry which is preliminary data.</text>
</comment>
<protein>
    <submittedName>
        <fullName evidence="1">Uncharacterized protein</fullName>
    </submittedName>
</protein>
<dbReference type="EMBL" id="VSSQ01019778">
    <property type="protein sequence ID" value="MPM64115.1"/>
    <property type="molecule type" value="Genomic_DNA"/>
</dbReference>
<reference evidence="1" key="1">
    <citation type="submission" date="2019-08" db="EMBL/GenBank/DDBJ databases">
        <authorList>
            <person name="Kucharzyk K."/>
            <person name="Murdoch R.W."/>
            <person name="Higgins S."/>
            <person name="Loffler F."/>
        </authorList>
    </citation>
    <scope>NUCLEOTIDE SEQUENCE</scope>
</reference>
<dbReference type="AlphaFoldDB" id="A0A645BF81"/>
<gene>
    <name evidence="1" type="ORF">SDC9_111001</name>
</gene>
<organism evidence="1">
    <name type="scientific">bioreactor metagenome</name>
    <dbReference type="NCBI Taxonomy" id="1076179"/>
    <lineage>
        <taxon>unclassified sequences</taxon>
        <taxon>metagenomes</taxon>
        <taxon>ecological metagenomes</taxon>
    </lineage>
</organism>
<evidence type="ECO:0000313" key="1">
    <source>
        <dbReference type="EMBL" id="MPM64115.1"/>
    </source>
</evidence>
<sequence length="154" mass="16964">MLHIPPSLCRNSGGGKLEVFSGDAADVFFREFQVVVGRPVVEAADLFAVGLFAHIIIIQRGGTLRVQVAKHVFLHIVKRTHKLVEADIAGVDLIDCADKIVDAQVHINIDERDHEHCKREHEHQFGAQRQIDKLPVHAGEQLHCASSVSACAAR</sequence>